<feature type="transmembrane region" description="Helical" evidence="9">
    <location>
        <begin position="58"/>
        <end position="78"/>
    </location>
</feature>
<feature type="transmembrane region" description="Helical" evidence="9">
    <location>
        <begin position="200"/>
        <end position="223"/>
    </location>
</feature>
<evidence type="ECO:0000313" key="12">
    <source>
        <dbReference type="EMBL" id="CAE1153140.1"/>
    </source>
</evidence>
<dbReference type="OrthoDB" id="1100386at2759"/>
<dbReference type="Pfam" id="PF00002">
    <property type="entry name" value="7tm_2"/>
    <property type="match status" value="1"/>
</dbReference>
<feature type="transmembrane region" description="Helical" evidence="9">
    <location>
        <begin position="271"/>
        <end position="297"/>
    </location>
</feature>
<dbReference type="AlphaFoldDB" id="A0A812AT20"/>
<dbReference type="InterPro" id="IPR000832">
    <property type="entry name" value="GPCR_2_secretin-like"/>
</dbReference>
<dbReference type="PRINTS" id="PR00249">
    <property type="entry name" value="GPCRSECRETIN"/>
</dbReference>
<reference evidence="12" key="1">
    <citation type="submission" date="2021-01" db="EMBL/GenBank/DDBJ databases">
        <authorList>
            <person name="Li R."/>
            <person name="Bekaert M."/>
        </authorList>
    </citation>
    <scope>NUCLEOTIDE SEQUENCE</scope>
    <source>
        <strain evidence="12">Farmed</strain>
    </source>
</reference>
<keyword evidence="12" id="KW-0675">Receptor</keyword>
<evidence type="ECO:0000256" key="8">
    <source>
        <dbReference type="SAM" id="MobiDB-lite"/>
    </source>
</evidence>
<feature type="transmembrane region" description="Helical" evidence="9">
    <location>
        <begin position="90"/>
        <end position="109"/>
    </location>
</feature>
<feature type="region of interest" description="Disordered" evidence="8">
    <location>
        <begin position="329"/>
        <end position="419"/>
    </location>
</feature>
<dbReference type="FunFam" id="1.20.1070.10:FF:000058">
    <property type="entry name" value="Adhesion G protein-coupled receptor F5"/>
    <property type="match status" value="1"/>
</dbReference>
<sequence>MEAKNATDRWKYSGCYLAKKTATHTECHCYHMTNFALLMDLHGIGFSISKTHQTALSYISYIGGALSILGCVLSLFTFEYFRLTSDRVRIHENLAISIILVQLIFLIGINRKDSPVMCKTVAILLHYAMMSMFCWMLVEGIHLYIVLVKVFRTGSHLKKYALIGWGLPLIIVGIPVGLAFQDYGQGSMCWMTGSSLLILFVPTVALVIMLNTIVLAIVIRVMLRSFRSSHRAIAEETSAIRVGLKATAVLLPLLGLTWTFGFLSIDASSTLIFTYIFTILNCLQGLFFFVFHCMMNIDVRNAIKRKYFGRRRSTLSAARKSSVDFDTYGEYSSGGKKLVRDPSTSVSTNTTDLSNFERKRATLSEKHPSLLNKSTHNGDLNQDGGVSPTAKNRTLRTQYQEEDTSHVTNSFPEKDGEKQSCLPKMIQQSMDDTREDSKEGQNNHTLKFRFKPEDNTLDVEKECANKEEGVYDDILNSPEFEIVNTESKDGANSVRSELSNESDTEKTLMTDIDTSEHSDAKQMLSAMKYKEEMKKA</sequence>
<dbReference type="GO" id="GO:0007166">
    <property type="term" value="P:cell surface receptor signaling pathway"/>
    <property type="evidence" value="ECO:0007669"/>
    <property type="project" value="InterPro"/>
</dbReference>
<evidence type="ECO:0000256" key="7">
    <source>
        <dbReference type="ARBA" id="ARBA00023180"/>
    </source>
</evidence>
<dbReference type="InterPro" id="IPR046338">
    <property type="entry name" value="GAIN_dom_sf"/>
</dbReference>
<evidence type="ECO:0000256" key="1">
    <source>
        <dbReference type="ARBA" id="ARBA00004141"/>
    </source>
</evidence>
<dbReference type="InterPro" id="IPR000203">
    <property type="entry name" value="GPS"/>
</dbReference>
<keyword evidence="13" id="KW-1185">Reference proteome</keyword>
<feature type="compositionally biased region" description="Polar residues" evidence="8">
    <location>
        <begin position="342"/>
        <end position="354"/>
    </location>
</feature>
<feature type="transmembrane region" description="Helical" evidence="9">
    <location>
        <begin position="244"/>
        <end position="265"/>
    </location>
</feature>
<evidence type="ECO:0000259" key="10">
    <source>
        <dbReference type="PROSITE" id="PS50221"/>
    </source>
</evidence>
<evidence type="ECO:0000259" key="11">
    <source>
        <dbReference type="PROSITE" id="PS50261"/>
    </source>
</evidence>
<accession>A0A812AT20</accession>
<keyword evidence="5 9" id="KW-0472">Membrane</keyword>
<dbReference type="SMART" id="SM00303">
    <property type="entry name" value="GPS"/>
    <property type="match status" value="1"/>
</dbReference>
<evidence type="ECO:0000313" key="13">
    <source>
        <dbReference type="Proteomes" id="UP000597762"/>
    </source>
</evidence>
<dbReference type="EMBL" id="CAHIKZ030000113">
    <property type="protein sequence ID" value="CAE1153140.1"/>
    <property type="molecule type" value="Genomic_DNA"/>
</dbReference>
<keyword evidence="4 9" id="KW-1133">Transmembrane helix</keyword>
<evidence type="ECO:0000256" key="2">
    <source>
        <dbReference type="ARBA" id="ARBA00007343"/>
    </source>
</evidence>
<feature type="domain" description="G-protein coupled receptors family 2 profile 2" evidence="11">
    <location>
        <begin position="56"/>
        <end position="296"/>
    </location>
</feature>
<dbReference type="InterPro" id="IPR057244">
    <property type="entry name" value="GAIN_B"/>
</dbReference>
<feature type="compositionally biased region" description="Basic and acidic residues" evidence="8">
    <location>
        <begin position="503"/>
        <end position="519"/>
    </location>
</feature>
<dbReference type="PANTHER" id="PTHR12011">
    <property type="entry name" value="ADHESION G-PROTEIN COUPLED RECEPTOR"/>
    <property type="match status" value="1"/>
</dbReference>
<feature type="compositionally biased region" description="Polar residues" evidence="8">
    <location>
        <begin position="371"/>
        <end position="380"/>
    </location>
</feature>
<name>A0A812AT20_ACAPH</name>
<proteinExistence type="inferred from homology"/>
<feature type="region of interest" description="Disordered" evidence="8">
    <location>
        <begin position="486"/>
        <end position="519"/>
    </location>
</feature>
<keyword evidence="7" id="KW-0325">Glycoprotein</keyword>
<gene>
    <name evidence="12" type="ORF">SPHA_3781</name>
</gene>
<dbReference type="Pfam" id="PF01825">
    <property type="entry name" value="GPS"/>
    <property type="match status" value="1"/>
</dbReference>
<dbReference type="PROSITE" id="PS50261">
    <property type="entry name" value="G_PROTEIN_RECEP_F2_4"/>
    <property type="match status" value="1"/>
</dbReference>
<evidence type="ECO:0000256" key="3">
    <source>
        <dbReference type="ARBA" id="ARBA00022692"/>
    </source>
</evidence>
<dbReference type="PROSITE" id="PS50221">
    <property type="entry name" value="GAIN_B"/>
    <property type="match status" value="1"/>
</dbReference>
<comment type="caution">
    <text evidence="12">The sequence shown here is derived from an EMBL/GenBank/DDBJ whole genome shotgun (WGS) entry which is preliminary data.</text>
</comment>
<feature type="compositionally biased region" description="Basic and acidic residues" evidence="8">
    <location>
        <begin position="355"/>
        <end position="368"/>
    </location>
</feature>
<evidence type="ECO:0000256" key="4">
    <source>
        <dbReference type="ARBA" id="ARBA00022989"/>
    </source>
</evidence>
<evidence type="ECO:0000256" key="6">
    <source>
        <dbReference type="ARBA" id="ARBA00023157"/>
    </source>
</evidence>
<dbReference type="GO" id="GO:0005886">
    <property type="term" value="C:plasma membrane"/>
    <property type="evidence" value="ECO:0007669"/>
    <property type="project" value="TreeGrafter"/>
</dbReference>
<dbReference type="GO" id="GO:0007189">
    <property type="term" value="P:adenylate cyclase-activating G protein-coupled receptor signaling pathway"/>
    <property type="evidence" value="ECO:0007669"/>
    <property type="project" value="TreeGrafter"/>
</dbReference>
<feature type="domain" description="GAIN-B" evidence="10">
    <location>
        <begin position="1"/>
        <end position="45"/>
    </location>
</feature>
<dbReference type="Gene3D" id="1.20.1070.10">
    <property type="entry name" value="Rhodopsin 7-helix transmembrane proteins"/>
    <property type="match status" value="1"/>
</dbReference>
<dbReference type="SUPFAM" id="SSF81321">
    <property type="entry name" value="Family A G protein-coupled receptor-like"/>
    <property type="match status" value="1"/>
</dbReference>
<feature type="transmembrane region" description="Helical" evidence="9">
    <location>
        <begin position="160"/>
        <end position="180"/>
    </location>
</feature>
<evidence type="ECO:0000256" key="5">
    <source>
        <dbReference type="ARBA" id="ARBA00023136"/>
    </source>
</evidence>
<comment type="similarity">
    <text evidence="2">Belongs to the G-protein coupled receptor 2 family. Adhesion G-protein coupled receptor (ADGR) subfamily.</text>
</comment>
<organism evidence="12 13">
    <name type="scientific">Acanthosepion pharaonis</name>
    <name type="common">Pharaoh cuttlefish</name>
    <name type="synonym">Sepia pharaonis</name>
    <dbReference type="NCBI Taxonomy" id="158019"/>
    <lineage>
        <taxon>Eukaryota</taxon>
        <taxon>Metazoa</taxon>
        <taxon>Spiralia</taxon>
        <taxon>Lophotrochozoa</taxon>
        <taxon>Mollusca</taxon>
        <taxon>Cephalopoda</taxon>
        <taxon>Coleoidea</taxon>
        <taxon>Decapodiformes</taxon>
        <taxon>Sepiida</taxon>
        <taxon>Sepiina</taxon>
        <taxon>Sepiidae</taxon>
        <taxon>Acanthosepion</taxon>
    </lineage>
</organism>
<protein>
    <submittedName>
        <fullName evidence="12">Adhesion G-protein coupled receptor D1</fullName>
    </submittedName>
</protein>
<dbReference type="GO" id="GO:0004930">
    <property type="term" value="F:G protein-coupled receptor activity"/>
    <property type="evidence" value="ECO:0007669"/>
    <property type="project" value="InterPro"/>
</dbReference>
<feature type="compositionally biased region" description="Polar residues" evidence="8">
    <location>
        <begin position="389"/>
        <end position="398"/>
    </location>
</feature>
<dbReference type="InterPro" id="IPR017981">
    <property type="entry name" value="GPCR_2-like_7TM"/>
</dbReference>
<keyword evidence="3 9" id="KW-0812">Transmembrane</keyword>
<keyword evidence="6" id="KW-1015">Disulfide bond</keyword>
<evidence type="ECO:0000256" key="9">
    <source>
        <dbReference type="SAM" id="Phobius"/>
    </source>
</evidence>
<comment type="subcellular location">
    <subcellularLocation>
        <location evidence="1">Membrane</location>
        <topology evidence="1">Multi-pass membrane protein</topology>
    </subcellularLocation>
</comment>
<feature type="transmembrane region" description="Helical" evidence="9">
    <location>
        <begin position="121"/>
        <end position="148"/>
    </location>
</feature>
<dbReference type="Gene3D" id="2.60.220.50">
    <property type="match status" value="1"/>
</dbReference>
<dbReference type="Proteomes" id="UP000597762">
    <property type="component" value="Unassembled WGS sequence"/>
</dbReference>
<dbReference type="PANTHER" id="PTHR12011:SF471">
    <property type="entry name" value="G-PROTEIN COUPLED RECEPTORS FAMILY 2 PROFILE 2 DOMAIN-CONTAINING PROTEIN"/>
    <property type="match status" value="1"/>
</dbReference>